<sequence length="146" mass="16965">MKRFLLIAVFMLVSSLFSFGNHAKAEIVKYPKKLDVTFTGTHIQDIPHTDFDPPLYDHWRLGYRFTIFNAENCKTKIKIQMMHLSGRYMSLSIKEFVGNMPNRTAEDVTPVMQRTYRLYFENTEGECQNIHVKGTYGPVPDPPFVP</sequence>
<protein>
    <submittedName>
        <fullName evidence="2">Uncharacterized protein</fullName>
    </submittedName>
</protein>
<dbReference type="RefSeq" id="WP_271340302.1">
    <property type="nucleotide sequence ID" value="NZ_JAQKAB010000004.1"/>
</dbReference>
<organism evidence="2 3">
    <name type="scientific">Bacillus changyiensis</name>
    <dbReference type="NCBI Taxonomy" id="3004103"/>
    <lineage>
        <taxon>Bacteria</taxon>
        <taxon>Bacillati</taxon>
        <taxon>Bacillota</taxon>
        <taxon>Bacilli</taxon>
        <taxon>Bacillales</taxon>
        <taxon>Bacillaceae</taxon>
        <taxon>Bacillus</taxon>
    </lineage>
</organism>
<gene>
    <name evidence="2" type="ORF">PJ311_07395</name>
</gene>
<feature type="chain" id="PRO_5047372913" evidence="1">
    <location>
        <begin position="24"/>
        <end position="146"/>
    </location>
</feature>
<dbReference type="EMBL" id="JAQKAB010000004">
    <property type="protein sequence ID" value="MDA7026440.1"/>
    <property type="molecule type" value="Genomic_DNA"/>
</dbReference>
<keyword evidence="3" id="KW-1185">Reference proteome</keyword>
<comment type="caution">
    <text evidence="2">The sequence shown here is derived from an EMBL/GenBank/DDBJ whole genome shotgun (WGS) entry which is preliminary data.</text>
</comment>
<keyword evidence="1" id="KW-0732">Signal</keyword>
<evidence type="ECO:0000313" key="2">
    <source>
        <dbReference type="EMBL" id="MDA7026440.1"/>
    </source>
</evidence>
<name>A0ABT4X2M6_9BACI</name>
<reference evidence="2 3" key="1">
    <citation type="submission" date="2023-01" db="EMBL/GenBank/DDBJ databases">
        <title>Bacillus changyiensis sp. nov., isolated from a coastal deposit.</title>
        <authorList>
            <person name="Xiao G."/>
            <person name="Lai Q."/>
            <person name="Hu Z."/>
            <person name="Shao Z."/>
        </authorList>
    </citation>
    <scope>NUCLEOTIDE SEQUENCE [LARGE SCALE GENOMIC DNA]</scope>
    <source>
        <strain evidence="2 3">CLL-7-23</strain>
    </source>
</reference>
<feature type="signal peptide" evidence="1">
    <location>
        <begin position="1"/>
        <end position="23"/>
    </location>
</feature>
<evidence type="ECO:0000313" key="3">
    <source>
        <dbReference type="Proteomes" id="UP001211894"/>
    </source>
</evidence>
<proteinExistence type="predicted"/>
<dbReference type="Proteomes" id="UP001211894">
    <property type="component" value="Unassembled WGS sequence"/>
</dbReference>
<evidence type="ECO:0000256" key="1">
    <source>
        <dbReference type="SAM" id="SignalP"/>
    </source>
</evidence>
<accession>A0ABT4X2M6</accession>